<dbReference type="PANTHER" id="PTHR42915">
    <property type="entry name" value="HYPOTHETICAL 460 KDA PROTEIN IN FEUA-SIGW INTERGENIC REGION [PRECURSOR]"/>
    <property type="match status" value="1"/>
</dbReference>
<dbReference type="PIRSF" id="PIRSF016719">
    <property type="entry name" value="UCP016719"/>
    <property type="match status" value="1"/>
</dbReference>
<feature type="chain" id="PRO_5012819483" description="DUF1343 domain-containing protein" evidence="1">
    <location>
        <begin position="19"/>
        <end position="424"/>
    </location>
</feature>
<evidence type="ECO:0000259" key="2">
    <source>
        <dbReference type="Pfam" id="PF07075"/>
    </source>
</evidence>
<dbReference type="OrthoDB" id="2017677at2759"/>
<feature type="domain" description="Peptidoglycan beta-N-acetylmuramidase NamZ N-terminal" evidence="2">
    <location>
        <begin position="49"/>
        <end position="265"/>
    </location>
</feature>
<dbReference type="InterPro" id="IPR048503">
    <property type="entry name" value="NamZ_C"/>
</dbReference>
<proteinExistence type="predicted"/>
<dbReference type="Proteomes" id="UP000187455">
    <property type="component" value="Unassembled WGS sequence"/>
</dbReference>
<evidence type="ECO:0000256" key="1">
    <source>
        <dbReference type="SAM" id="SignalP"/>
    </source>
</evidence>
<dbReference type="InterPro" id="IPR048502">
    <property type="entry name" value="NamZ_N"/>
</dbReference>
<dbReference type="InterPro" id="IPR008302">
    <property type="entry name" value="NamZ"/>
</dbReference>
<name>A0A1R0GW23_9FUNG</name>
<reference evidence="4 5" key="1">
    <citation type="journal article" date="2016" name="Mol. Biol. Evol.">
        <title>Genome-Wide Survey of Gut Fungi (Harpellales) Reveals the First Horizontally Transferred Ubiquitin Gene from a Mosquito Host.</title>
        <authorList>
            <person name="Wang Y."/>
            <person name="White M.M."/>
            <person name="Kvist S."/>
            <person name="Moncalvo J.M."/>
        </authorList>
    </citation>
    <scope>NUCLEOTIDE SEQUENCE [LARGE SCALE GENOMIC DNA]</scope>
    <source>
        <strain evidence="4 5">ALG-7-W6</strain>
    </source>
</reference>
<dbReference type="AlphaFoldDB" id="A0A1R0GW23"/>
<accession>A0A1R0GW23</accession>
<dbReference type="STRING" id="133383.A0A1R0GW23"/>
<organism evidence="4 5">
    <name type="scientific">Smittium mucronatum</name>
    <dbReference type="NCBI Taxonomy" id="133383"/>
    <lineage>
        <taxon>Eukaryota</taxon>
        <taxon>Fungi</taxon>
        <taxon>Fungi incertae sedis</taxon>
        <taxon>Zoopagomycota</taxon>
        <taxon>Kickxellomycotina</taxon>
        <taxon>Harpellomycetes</taxon>
        <taxon>Harpellales</taxon>
        <taxon>Legeriomycetaceae</taxon>
        <taxon>Smittium</taxon>
    </lineage>
</organism>
<protein>
    <recommendedName>
        <fullName evidence="6">DUF1343 domain-containing protein</fullName>
    </recommendedName>
</protein>
<dbReference type="GO" id="GO:0033922">
    <property type="term" value="F:peptidoglycan beta-N-acetylmuramidase activity"/>
    <property type="evidence" value="ECO:0007669"/>
    <property type="project" value="InterPro"/>
</dbReference>
<keyword evidence="1" id="KW-0732">Signal</keyword>
<dbReference type="PANTHER" id="PTHR42915:SF1">
    <property type="entry name" value="PEPTIDOGLYCAN BETA-N-ACETYLMURAMIDASE NAMZ"/>
    <property type="match status" value="1"/>
</dbReference>
<dbReference type="PROSITE" id="PS51257">
    <property type="entry name" value="PROKAR_LIPOPROTEIN"/>
    <property type="match status" value="1"/>
</dbReference>
<dbReference type="Gene3D" id="3.90.1150.140">
    <property type="match status" value="1"/>
</dbReference>
<feature type="domain" description="Peptidoglycan beta-N-acetylmuramidase NamZ C-terminal" evidence="3">
    <location>
        <begin position="269"/>
        <end position="424"/>
    </location>
</feature>
<dbReference type="Pfam" id="PF07075">
    <property type="entry name" value="NamZ_N"/>
    <property type="match status" value="1"/>
</dbReference>
<evidence type="ECO:0000259" key="3">
    <source>
        <dbReference type="Pfam" id="PF20732"/>
    </source>
</evidence>
<sequence length="424" mass="46902">MKFSFSILAASLIGFSCGYIPINSGVTTGFENWEKTFDSPSFNKLDRYALIVNPTSVIRNLTLIADYLHKTNQINIVALAGPEHGIRGAAQAGEPLGGTVFRDLVTGLPIYDGYSFRTGAAWAQAFNDMGVDTLVFDIQDAGSRFYTYIWTLYDAMVGATLAGKKMIVLDRPNPISGDIIDGDVLNMAYSSFIGRRSISTQHGMTVAELAMLFNNEFLPVDPELSNSTVKMVELEVVKMSGWDRSMFYDQTGLNWILPSPNMPNPDTALVYPGQGFFEGTALSEGRGTTQPFIVFGSNYLVGSDLTRFQDAMNSLNLPGVIFSQYYFNTKFSKLANSNSGGLKLFITDRSKYRSVPTTIALLSKLKEMFPAKFQLLASPALQLRTGTDSVYNMLNTNADYESIIADYQSRLKSFESVRSKYLLY</sequence>
<dbReference type="Pfam" id="PF20732">
    <property type="entry name" value="NamZ_C"/>
    <property type="match status" value="1"/>
</dbReference>
<dbReference type="Gene3D" id="3.40.50.12170">
    <property type="entry name" value="Uncharacterised protein PF07075, DUF1343"/>
    <property type="match status" value="1"/>
</dbReference>
<evidence type="ECO:0000313" key="4">
    <source>
        <dbReference type="EMBL" id="OLY81106.1"/>
    </source>
</evidence>
<keyword evidence="5" id="KW-1185">Reference proteome</keyword>
<evidence type="ECO:0000313" key="5">
    <source>
        <dbReference type="Proteomes" id="UP000187455"/>
    </source>
</evidence>
<gene>
    <name evidence="4" type="ORF">AYI68_g4792</name>
</gene>
<comment type="caution">
    <text evidence="4">The sequence shown here is derived from an EMBL/GenBank/DDBJ whole genome shotgun (WGS) entry which is preliminary data.</text>
</comment>
<evidence type="ECO:0008006" key="6">
    <source>
        <dbReference type="Google" id="ProtNLM"/>
    </source>
</evidence>
<feature type="signal peptide" evidence="1">
    <location>
        <begin position="1"/>
        <end position="18"/>
    </location>
</feature>
<dbReference type="EMBL" id="LSSL01002773">
    <property type="protein sequence ID" value="OLY81106.1"/>
    <property type="molecule type" value="Genomic_DNA"/>
</dbReference>